<proteinExistence type="predicted"/>
<dbReference type="EMBL" id="JACOIK010000002">
    <property type="protein sequence ID" value="MBD1431937.1"/>
    <property type="molecule type" value="Genomic_DNA"/>
</dbReference>
<gene>
    <name evidence="1" type="ORF">H8B06_03785</name>
</gene>
<dbReference type="Gene3D" id="2.60.40.2340">
    <property type="match status" value="1"/>
</dbReference>
<sequence length="425" mass="48115">MKNPLVKMSLQKRIAALLFFSMLIICFNSCTKTEIVEYEPEAKNRILAYKVRNTPHEILAAINQEQNTIDVRLPYYLGLDYILADVTLDPGATLLDVDSVEINLLEDELQAVAIGDTIKYIVRSEDNQYRTYTITQEYTPHRDPLVLAFRNNSSTSNGKYYDGGDLFQRVRGSSLEGPVFIEGNFNSLSMESLKVYFTNQITGEKIEYKNPSKMNLDIGAENYVLSLGWLEDAPIGFFDVHVEHQGRQIDLPVGLAIAEYSMPTRNNLSGTIAFQDGTNAAPSSFDKVFKKSEATITRTLDKRYEGSTAFIGVKRVYLKVDADAKFTQAPAGFVEDFVGKEIDMEILKSEKYELSFRFPNLPIGVYEMKSGSDGVLQTPFNVYVEYENNPELGIAWGKDNITWFFGGFQFDRTTNIRTLRFSVQN</sequence>
<name>A0ABR7YKV0_9SPHI</name>
<protein>
    <submittedName>
        <fullName evidence="1">Uncharacterized protein</fullName>
    </submittedName>
</protein>
<dbReference type="RefSeq" id="WP_190992967.1">
    <property type="nucleotide sequence ID" value="NZ_JACOIK010000002.1"/>
</dbReference>
<keyword evidence="2" id="KW-1185">Reference proteome</keyword>
<evidence type="ECO:0000313" key="2">
    <source>
        <dbReference type="Proteomes" id="UP000602759"/>
    </source>
</evidence>
<comment type="caution">
    <text evidence="1">The sequence shown here is derived from an EMBL/GenBank/DDBJ whole genome shotgun (WGS) entry which is preliminary data.</text>
</comment>
<reference evidence="1 2" key="1">
    <citation type="submission" date="2020-08" db="EMBL/GenBank/DDBJ databases">
        <title>Sphingobacterium sp. DN00404 isolated from aquaculture water.</title>
        <authorList>
            <person name="Zhang M."/>
        </authorList>
    </citation>
    <scope>NUCLEOTIDE SEQUENCE [LARGE SCALE GENOMIC DNA]</scope>
    <source>
        <strain evidence="1 2">DN00404</strain>
    </source>
</reference>
<evidence type="ECO:0000313" key="1">
    <source>
        <dbReference type="EMBL" id="MBD1431937.1"/>
    </source>
</evidence>
<accession>A0ABR7YKV0</accession>
<organism evidence="1 2">
    <name type="scientific">Sphingobacterium micropteri</name>
    <dbReference type="NCBI Taxonomy" id="2763501"/>
    <lineage>
        <taxon>Bacteria</taxon>
        <taxon>Pseudomonadati</taxon>
        <taxon>Bacteroidota</taxon>
        <taxon>Sphingobacteriia</taxon>
        <taxon>Sphingobacteriales</taxon>
        <taxon>Sphingobacteriaceae</taxon>
        <taxon>Sphingobacterium</taxon>
    </lineage>
</organism>
<dbReference type="Proteomes" id="UP000602759">
    <property type="component" value="Unassembled WGS sequence"/>
</dbReference>